<accession>A0A6S7BNV8</accession>
<dbReference type="AlphaFoldDB" id="A0A6S7BNV8"/>
<sequence>MKVALSSFNGMGAAFRRGCGGARYGRLVAATASFAVLLLAWQLFSLTQPSYVFPSIPHIFSDIAAFAADGTLARATFATVKSVAAGAALSLIVGTLAGFALWRFEAFFAPLLNFAQTVPYVVWALMSMIWFGLTQVSVIFTIFIAGFTVIAFNVAAGLQQIDQQLIEMTESVRASRYMTFRHITLPSLTPYLVSGSRTMIAVCWKIVVLAELFAGGASGGGIGYNLYVGWEFNRTNEVFAWTVWLVVLMMLTDWLVIAPIERYATRWKRN</sequence>
<dbReference type="PANTHER" id="PTHR30151">
    <property type="entry name" value="ALKANE SULFONATE ABC TRANSPORTER-RELATED, MEMBRANE SUBUNIT"/>
    <property type="match status" value="1"/>
</dbReference>
<dbReference type="GO" id="GO:0005886">
    <property type="term" value="C:plasma membrane"/>
    <property type="evidence" value="ECO:0007669"/>
    <property type="project" value="UniProtKB-SubCell"/>
</dbReference>
<feature type="transmembrane region" description="Helical" evidence="7">
    <location>
        <begin position="24"/>
        <end position="44"/>
    </location>
</feature>
<dbReference type="InterPro" id="IPR000515">
    <property type="entry name" value="MetI-like"/>
</dbReference>
<feature type="transmembrane region" description="Helical" evidence="7">
    <location>
        <begin position="139"/>
        <end position="158"/>
    </location>
</feature>
<evidence type="ECO:0000313" key="10">
    <source>
        <dbReference type="Proteomes" id="UP000494365"/>
    </source>
</evidence>
<evidence type="ECO:0000256" key="2">
    <source>
        <dbReference type="ARBA" id="ARBA00022448"/>
    </source>
</evidence>
<dbReference type="Gene3D" id="1.10.3720.10">
    <property type="entry name" value="MetI-like"/>
    <property type="match status" value="1"/>
</dbReference>
<keyword evidence="3" id="KW-1003">Cell membrane</keyword>
<dbReference type="EMBL" id="CADIKK010000048">
    <property type="protein sequence ID" value="CAB3806990.1"/>
    <property type="molecule type" value="Genomic_DNA"/>
</dbReference>
<keyword evidence="4 7" id="KW-0812">Transmembrane</keyword>
<keyword evidence="2 7" id="KW-0813">Transport</keyword>
<evidence type="ECO:0000313" key="9">
    <source>
        <dbReference type="EMBL" id="CAB3806990.1"/>
    </source>
</evidence>
<organism evidence="9 10">
    <name type="scientific">Paraburkholderia ultramafica</name>
    <dbReference type="NCBI Taxonomy" id="1544867"/>
    <lineage>
        <taxon>Bacteria</taxon>
        <taxon>Pseudomonadati</taxon>
        <taxon>Pseudomonadota</taxon>
        <taxon>Betaproteobacteria</taxon>
        <taxon>Burkholderiales</taxon>
        <taxon>Burkholderiaceae</taxon>
        <taxon>Paraburkholderia</taxon>
    </lineage>
</organism>
<feature type="transmembrane region" description="Helical" evidence="7">
    <location>
        <begin position="83"/>
        <end position="102"/>
    </location>
</feature>
<feature type="domain" description="ABC transmembrane type-1" evidence="8">
    <location>
        <begin position="76"/>
        <end position="256"/>
    </location>
</feature>
<gene>
    <name evidence="9" type="ORF">LMG28614_06506</name>
</gene>
<proteinExistence type="inferred from homology"/>
<keyword evidence="6 7" id="KW-0472">Membrane</keyword>
<dbReference type="RefSeq" id="WP_246279298.1">
    <property type="nucleotide sequence ID" value="NZ_CADIKK010000048.1"/>
</dbReference>
<evidence type="ECO:0000256" key="7">
    <source>
        <dbReference type="RuleBase" id="RU363032"/>
    </source>
</evidence>
<keyword evidence="5 7" id="KW-1133">Transmembrane helix</keyword>
<dbReference type="SUPFAM" id="SSF161098">
    <property type="entry name" value="MetI-like"/>
    <property type="match status" value="1"/>
</dbReference>
<comment type="subcellular location">
    <subcellularLocation>
        <location evidence="1 7">Cell membrane</location>
        <topology evidence="1 7">Multi-pass membrane protein</topology>
    </subcellularLocation>
</comment>
<evidence type="ECO:0000256" key="6">
    <source>
        <dbReference type="ARBA" id="ARBA00023136"/>
    </source>
</evidence>
<evidence type="ECO:0000256" key="5">
    <source>
        <dbReference type="ARBA" id="ARBA00022989"/>
    </source>
</evidence>
<evidence type="ECO:0000256" key="4">
    <source>
        <dbReference type="ARBA" id="ARBA00022692"/>
    </source>
</evidence>
<keyword evidence="10" id="KW-1185">Reference proteome</keyword>
<feature type="transmembrane region" description="Helical" evidence="7">
    <location>
        <begin position="239"/>
        <end position="260"/>
    </location>
</feature>
<dbReference type="Proteomes" id="UP000494365">
    <property type="component" value="Unassembled WGS sequence"/>
</dbReference>
<dbReference type="GO" id="GO:0055085">
    <property type="term" value="P:transmembrane transport"/>
    <property type="evidence" value="ECO:0007669"/>
    <property type="project" value="InterPro"/>
</dbReference>
<feature type="transmembrane region" description="Helical" evidence="7">
    <location>
        <begin position="206"/>
        <end position="227"/>
    </location>
</feature>
<dbReference type="Pfam" id="PF00528">
    <property type="entry name" value="BPD_transp_1"/>
    <property type="match status" value="1"/>
</dbReference>
<reference evidence="9 10" key="1">
    <citation type="submission" date="2020-04" db="EMBL/GenBank/DDBJ databases">
        <authorList>
            <person name="De Canck E."/>
        </authorList>
    </citation>
    <scope>NUCLEOTIDE SEQUENCE [LARGE SCALE GENOMIC DNA]</scope>
    <source>
        <strain evidence="9 10">LMG 28614</strain>
    </source>
</reference>
<dbReference type="PANTHER" id="PTHR30151:SF0">
    <property type="entry name" value="ABC TRANSPORTER PERMEASE PROTEIN MJ0413-RELATED"/>
    <property type="match status" value="1"/>
</dbReference>
<evidence type="ECO:0000256" key="3">
    <source>
        <dbReference type="ARBA" id="ARBA00022475"/>
    </source>
</evidence>
<dbReference type="CDD" id="cd06261">
    <property type="entry name" value="TM_PBP2"/>
    <property type="match status" value="1"/>
</dbReference>
<protein>
    <recommendedName>
        <fullName evidence="8">ABC transmembrane type-1 domain-containing protein</fullName>
    </recommendedName>
</protein>
<evidence type="ECO:0000256" key="1">
    <source>
        <dbReference type="ARBA" id="ARBA00004651"/>
    </source>
</evidence>
<dbReference type="InterPro" id="IPR035906">
    <property type="entry name" value="MetI-like_sf"/>
</dbReference>
<dbReference type="PROSITE" id="PS50928">
    <property type="entry name" value="ABC_TM1"/>
    <property type="match status" value="1"/>
</dbReference>
<feature type="transmembrane region" description="Helical" evidence="7">
    <location>
        <begin position="114"/>
        <end position="133"/>
    </location>
</feature>
<comment type="similarity">
    <text evidence="7">Belongs to the binding-protein-dependent transport system permease family.</text>
</comment>
<name>A0A6S7BNV8_9BURK</name>
<evidence type="ECO:0000259" key="8">
    <source>
        <dbReference type="PROSITE" id="PS50928"/>
    </source>
</evidence>